<dbReference type="AlphaFoldDB" id="A0A147B9Q8"/>
<dbReference type="EMBL" id="GEIB01000342">
    <property type="protein sequence ID" value="JAR87507.1"/>
    <property type="molecule type" value="Transcribed_RNA"/>
</dbReference>
<proteinExistence type="predicted"/>
<evidence type="ECO:0000313" key="1">
    <source>
        <dbReference type="EMBL" id="JAR87507.1"/>
    </source>
</evidence>
<sequence length="64" mass="7303">QRPNRFIPYTYHQRKLSLSCSQMEIGNCELYYCSVVKLGTLTAVALKIMVIAAVHSQSFFLDSM</sequence>
<name>A0A147B9Q8_9ACAR</name>
<protein>
    <submittedName>
        <fullName evidence="1">Uncharacterized protein</fullName>
    </submittedName>
</protein>
<reference evidence="1" key="1">
    <citation type="submission" date="2016-03" db="EMBL/GenBank/DDBJ databases">
        <title>Gut transcriptome analysis on engorged females of Ornithodoros mimon (Acari: Argasidae) and phylogenetic inferences of soft ticks.</title>
        <authorList>
            <person name="Landulfo G.A."/>
            <person name="Giovanni D."/>
            <person name="Carvalho E."/>
            <person name="Junqueira-de-Azevedo I."/>
            <person name="Patane J."/>
            <person name="Mendoca R."/>
            <person name="Barros-Battesti D."/>
        </authorList>
    </citation>
    <scope>NUCLEOTIDE SEQUENCE</scope>
    <source>
        <strain evidence="1">Females</strain>
        <tissue evidence="1">Gut</tissue>
    </source>
</reference>
<feature type="non-terminal residue" evidence="1">
    <location>
        <position position="1"/>
    </location>
</feature>
<accession>A0A147B9Q8</accession>
<organism evidence="1">
    <name type="scientific">Alectorobius mimon</name>
    <dbReference type="NCBI Taxonomy" id="360319"/>
    <lineage>
        <taxon>Eukaryota</taxon>
        <taxon>Metazoa</taxon>
        <taxon>Ecdysozoa</taxon>
        <taxon>Arthropoda</taxon>
        <taxon>Chelicerata</taxon>
        <taxon>Arachnida</taxon>
        <taxon>Acari</taxon>
        <taxon>Parasitiformes</taxon>
        <taxon>Ixodida</taxon>
        <taxon>Ixodoidea</taxon>
        <taxon>Argasidae</taxon>
        <taxon>Ornithodorinae</taxon>
        <taxon>Alectorobius</taxon>
    </lineage>
</organism>